<dbReference type="InterPro" id="IPR012809">
    <property type="entry name" value="ECF_CbiQ"/>
</dbReference>
<accession>A0A7W6CZ64</accession>
<dbReference type="PANTHER" id="PTHR34857:SF2">
    <property type="entry name" value="SLL0384 PROTEIN"/>
    <property type="match status" value="1"/>
</dbReference>
<dbReference type="InterPro" id="IPR051611">
    <property type="entry name" value="ECF_transporter_component"/>
</dbReference>
<evidence type="ECO:0000256" key="2">
    <source>
        <dbReference type="ARBA" id="ARBA00008564"/>
    </source>
</evidence>
<reference evidence="8 9" key="1">
    <citation type="submission" date="2020-08" db="EMBL/GenBank/DDBJ databases">
        <title>Genomic Encyclopedia of Type Strains, Phase IV (KMG-IV): sequencing the most valuable type-strain genomes for metagenomic binning, comparative biology and taxonomic classification.</title>
        <authorList>
            <person name="Goeker M."/>
        </authorList>
    </citation>
    <scope>NUCLEOTIDE SEQUENCE [LARGE SCALE GENOMIC DNA]</scope>
    <source>
        <strain evidence="8 9">DSM 25481</strain>
    </source>
</reference>
<dbReference type="InterPro" id="IPR003339">
    <property type="entry name" value="ABC/ECF_trnsptr_transmembrane"/>
</dbReference>
<sequence length="235" mass="25941">MPDDPRLRLVAALVAVSAISLLRTVPVAAAAFALAALATALRRPEPRFWRRLLHVEMFVLLLFVTLPFTVAGPAVATLGPFTVSGAGLWRATLVALKVSASVLLLRVLLGDLEPERLGAVLRALLVPERLAHLFVMTARYVALIRDEARRLMDAMRARSFRPRSSRHTWRSYGNLLGMILVRALERAERVQEAMLCRGYAGRYRSLPLDAPQARDWACFALLSGAAILAVVIDRL</sequence>
<dbReference type="AlphaFoldDB" id="A0A7W6CZ64"/>
<keyword evidence="3" id="KW-1003">Cell membrane</keyword>
<evidence type="ECO:0000256" key="5">
    <source>
        <dbReference type="ARBA" id="ARBA00022989"/>
    </source>
</evidence>
<keyword evidence="5 7" id="KW-1133">Transmembrane helix</keyword>
<gene>
    <name evidence="8" type="ORF">GGR24_002433</name>
</gene>
<dbReference type="EMBL" id="JACIDR010000003">
    <property type="protein sequence ID" value="MBB3973763.1"/>
    <property type="molecule type" value="Genomic_DNA"/>
</dbReference>
<evidence type="ECO:0000256" key="7">
    <source>
        <dbReference type="SAM" id="Phobius"/>
    </source>
</evidence>
<dbReference type="NCBIfam" id="TIGR02454">
    <property type="entry name" value="ECF_T_CbiQ"/>
    <property type="match status" value="1"/>
</dbReference>
<dbReference type="CDD" id="cd16914">
    <property type="entry name" value="EcfT"/>
    <property type="match status" value="1"/>
</dbReference>
<name>A0A7W6CZ64_9HYPH</name>
<evidence type="ECO:0000256" key="4">
    <source>
        <dbReference type="ARBA" id="ARBA00022692"/>
    </source>
</evidence>
<dbReference type="GO" id="GO:0043190">
    <property type="term" value="C:ATP-binding cassette (ABC) transporter complex"/>
    <property type="evidence" value="ECO:0007669"/>
    <property type="project" value="InterPro"/>
</dbReference>
<keyword evidence="4 7" id="KW-0812">Transmembrane</keyword>
<proteinExistence type="inferred from homology"/>
<keyword evidence="6 7" id="KW-0472">Membrane</keyword>
<evidence type="ECO:0000313" key="8">
    <source>
        <dbReference type="EMBL" id="MBB3973763.1"/>
    </source>
</evidence>
<dbReference type="Proteomes" id="UP000528964">
    <property type="component" value="Unassembled WGS sequence"/>
</dbReference>
<evidence type="ECO:0000256" key="6">
    <source>
        <dbReference type="ARBA" id="ARBA00023136"/>
    </source>
</evidence>
<comment type="caution">
    <text evidence="8">The sequence shown here is derived from an EMBL/GenBank/DDBJ whole genome shotgun (WGS) entry which is preliminary data.</text>
</comment>
<comment type="subcellular location">
    <subcellularLocation>
        <location evidence="1">Cell membrane</location>
        <topology evidence="1">Multi-pass membrane protein</topology>
    </subcellularLocation>
</comment>
<feature type="transmembrane region" description="Helical" evidence="7">
    <location>
        <begin position="56"/>
        <end position="76"/>
    </location>
</feature>
<organism evidence="8 9">
    <name type="scientific">Hansschlegelia beijingensis</name>
    <dbReference type="NCBI Taxonomy" id="1133344"/>
    <lineage>
        <taxon>Bacteria</taxon>
        <taxon>Pseudomonadati</taxon>
        <taxon>Pseudomonadota</taxon>
        <taxon>Alphaproteobacteria</taxon>
        <taxon>Hyphomicrobiales</taxon>
        <taxon>Methylopilaceae</taxon>
        <taxon>Hansschlegelia</taxon>
    </lineage>
</organism>
<evidence type="ECO:0000256" key="1">
    <source>
        <dbReference type="ARBA" id="ARBA00004651"/>
    </source>
</evidence>
<comment type="similarity">
    <text evidence="2">Belongs to the CbiQ family.</text>
</comment>
<protein>
    <submittedName>
        <fullName evidence="8">Cobalt/nickel transport system permease protein</fullName>
    </submittedName>
</protein>
<evidence type="ECO:0000313" key="9">
    <source>
        <dbReference type="Proteomes" id="UP000528964"/>
    </source>
</evidence>
<dbReference type="Pfam" id="PF02361">
    <property type="entry name" value="CbiQ"/>
    <property type="match status" value="1"/>
</dbReference>
<dbReference type="GO" id="GO:0006824">
    <property type="term" value="P:cobalt ion transport"/>
    <property type="evidence" value="ECO:0007669"/>
    <property type="project" value="InterPro"/>
</dbReference>
<dbReference type="RefSeq" id="WP_183395605.1">
    <property type="nucleotide sequence ID" value="NZ_JACIDR010000003.1"/>
</dbReference>
<keyword evidence="9" id="KW-1185">Reference proteome</keyword>
<dbReference type="PANTHER" id="PTHR34857">
    <property type="entry name" value="SLL0384 PROTEIN"/>
    <property type="match status" value="1"/>
</dbReference>
<evidence type="ECO:0000256" key="3">
    <source>
        <dbReference type="ARBA" id="ARBA00022475"/>
    </source>
</evidence>